<keyword evidence="4" id="KW-0663">Pyridoxal phosphate</keyword>
<evidence type="ECO:0008006" key="8">
    <source>
        <dbReference type="Google" id="ProtNLM"/>
    </source>
</evidence>
<organism evidence="6 7">
    <name type="scientific">Monoraphidium neglectum</name>
    <dbReference type="NCBI Taxonomy" id="145388"/>
    <lineage>
        <taxon>Eukaryota</taxon>
        <taxon>Viridiplantae</taxon>
        <taxon>Chlorophyta</taxon>
        <taxon>core chlorophytes</taxon>
        <taxon>Chlorophyceae</taxon>
        <taxon>CS clade</taxon>
        <taxon>Sphaeropleales</taxon>
        <taxon>Selenastraceae</taxon>
        <taxon>Monoraphidium</taxon>
    </lineage>
</organism>
<dbReference type="RefSeq" id="XP_013903584.1">
    <property type="nucleotide sequence ID" value="XM_014048130.1"/>
</dbReference>
<feature type="region of interest" description="Disordered" evidence="5">
    <location>
        <begin position="42"/>
        <end position="61"/>
    </location>
</feature>
<gene>
    <name evidence="6" type="ORF">MNEG_3401</name>
</gene>
<dbReference type="EMBL" id="KK100645">
    <property type="protein sequence ID" value="KIZ04565.1"/>
    <property type="molecule type" value="Genomic_DNA"/>
</dbReference>
<evidence type="ECO:0000256" key="4">
    <source>
        <dbReference type="ARBA" id="ARBA00022898"/>
    </source>
</evidence>
<evidence type="ECO:0000256" key="3">
    <source>
        <dbReference type="ARBA" id="ARBA00022679"/>
    </source>
</evidence>
<dbReference type="InterPro" id="IPR015422">
    <property type="entry name" value="PyrdxlP-dep_Trfase_small"/>
</dbReference>
<dbReference type="STRING" id="145388.A0A0D2MPG0"/>
<evidence type="ECO:0000313" key="6">
    <source>
        <dbReference type="EMBL" id="KIZ04565.1"/>
    </source>
</evidence>
<dbReference type="OrthoDB" id="7042322at2759"/>
<dbReference type="SUPFAM" id="SSF53383">
    <property type="entry name" value="PLP-dependent transferases"/>
    <property type="match status" value="1"/>
</dbReference>
<keyword evidence="2" id="KW-0032">Aminotransferase</keyword>
<dbReference type="InterPro" id="IPR019942">
    <property type="entry name" value="DapL/ALD1"/>
</dbReference>
<sequence length="181" mass="19095">MAVARWRAWLAGPAPALFRWPAAKQLQHKPDPLRARRHGVGSAPLCGPGSGHATRAQGAGARQGATTRVARNANFGKLQAGYLFPEIARRRRAHQEAHPDAQIISLGIGDTTEPLPPYIANAMAQAAAGLATREGYSGYGAEQGQGALREAIASTFYPGLVAADEVFVSDGSKCDISRIQS</sequence>
<accession>A0A0D2MPG0</accession>
<dbReference type="AlphaFoldDB" id="A0A0D2MPG0"/>
<dbReference type="GeneID" id="25736279"/>
<dbReference type="Gene3D" id="3.90.1150.10">
    <property type="entry name" value="Aspartate Aminotransferase, domain 1"/>
    <property type="match status" value="1"/>
</dbReference>
<keyword evidence="3" id="KW-0808">Transferase</keyword>
<evidence type="ECO:0000313" key="7">
    <source>
        <dbReference type="Proteomes" id="UP000054498"/>
    </source>
</evidence>
<dbReference type="KEGG" id="mng:MNEG_3401"/>
<comment type="cofactor">
    <cofactor evidence="1">
        <name>pyridoxal 5'-phosphate</name>
        <dbReference type="ChEBI" id="CHEBI:597326"/>
    </cofactor>
</comment>
<evidence type="ECO:0000256" key="5">
    <source>
        <dbReference type="SAM" id="MobiDB-lite"/>
    </source>
</evidence>
<dbReference type="InterPro" id="IPR015421">
    <property type="entry name" value="PyrdxlP-dep_Trfase_major"/>
</dbReference>
<dbReference type="PANTHER" id="PTHR43144">
    <property type="entry name" value="AMINOTRANSFERASE"/>
    <property type="match status" value="1"/>
</dbReference>
<dbReference type="Gene3D" id="3.40.640.10">
    <property type="entry name" value="Type I PLP-dependent aspartate aminotransferase-like (Major domain)"/>
    <property type="match status" value="1"/>
</dbReference>
<proteinExistence type="predicted"/>
<dbReference type="GO" id="GO:0008483">
    <property type="term" value="F:transaminase activity"/>
    <property type="evidence" value="ECO:0007669"/>
    <property type="project" value="UniProtKB-KW"/>
</dbReference>
<evidence type="ECO:0000256" key="1">
    <source>
        <dbReference type="ARBA" id="ARBA00001933"/>
    </source>
</evidence>
<name>A0A0D2MPG0_9CHLO</name>
<dbReference type="InterPro" id="IPR015424">
    <property type="entry name" value="PyrdxlP-dep_Trfase"/>
</dbReference>
<evidence type="ECO:0000256" key="2">
    <source>
        <dbReference type="ARBA" id="ARBA00022576"/>
    </source>
</evidence>
<protein>
    <recommendedName>
        <fullName evidence="8">LL-diaminopimelate aminotransferase</fullName>
    </recommendedName>
</protein>
<dbReference type="Proteomes" id="UP000054498">
    <property type="component" value="Unassembled WGS sequence"/>
</dbReference>
<keyword evidence="7" id="KW-1185">Reference proteome</keyword>
<reference evidence="6 7" key="1">
    <citation type="journal article" date="2013" name="BMC Genomics">
        <title>Reconstruction of the lipid metabolism for the microalga Monoraphidium neglectum from its genome sequence reveals characteristics suitable for biofuel production.</title>
        <authorList>
            <person name="Bogen C."/>
            <person name="Al-Dilaimi A."/>
            <person name="Albersmeier A."/>
            <person name="Wichmann J."/>
            <person name="Grundmann M."/>
            <person name="Rupp O."/>
            <person name="Lauersen K.J."/>
            <person name="Blifernez-Klassen O."/>
            <person name="Kalinowski J."/>
            <person name="Goesmann A."/>
            <person name="Mussgnug J.H."/>
            <person name="Kruse O."/>
        </authorList>
    </citation>
    <scope>NUCLEOTIDE SEQUENCE [LARGE SCALE GENOMIC DNA]</scope>
    <source>
        <strain evidence="6 7">SAG 48.87</strain>
    </source>
</reference>